<feature type="domain" description="HNH nuclease" evidence="1">
    <location>
        <begin position="146"/>
        <end position="197"/>
    </location>
</feature>
<evidence type="ECO:0000313" key="3">
    <source>
        <dbReference type="Proteomes" id="UP000318313"/>
    </source>
</evidence>
<evidence type="ECO:0000259" key="1">
    <source>
        <dbReference type="Pfam" id="PF13391"/>
    </source>
</evidence>
<proteinExistence type="predicted"/>
<accession>A0A518IJD3</accession>
<dbReference type="OrthoDB" id="5678128at2"/>
<dbReference type="KEGG" id="gfm:Enr17x_52780"/>
<organism evidence="2 3">
    <name type="scientific">Gimesia fumaroli</name>
    <dbReference type="NCBI Taxonomy" id="2527976"/>
    <lineage>
        <taxon>Bacteria</taxon>
        <taxon>Pseudomonadati</taxon>
        <taxon>Planctomycetota</taxon>
        <taxon>Planctomycetia</taxon>
        <taxon>Planctomycetales</taxon>
        <taxon>Planctomycetaceae</taxon>
        <taxon>Gimesia</taxon>
    </lineage>
</organism>
<dbReference type="Pfam" id="PF13391">
    <property type="entry name" value="HNH_2"/>
    <property type="match status" value="1"/>
</dbReference>
<evidence type="ECO:0000313" key="2">
    <source>
        <dbReference type="EMBL" id="QDV53206.1"/>
    </source>
</evidence>
<dbReference type="InterPro" id="IPR003615">
    <property type="entry name" value="HNH_nuc"/>
</dbReference>
<dbReference type="AlphaFoldDB" id="A0A518IJD3"/>
<gene>
    <name evidence="2" type="ORF">Enr17x_52780</name>
</gene>
<name>A0A518IJD3_9PLAN</name>
<reference evidence="2 3" key="1">
    <citation type="submission" date="2019-03" db="EMBL/GenBank/DDBJ databases">
        <title>Deep-cultivation of Planctomycetes and their phenomic and genomic characterization uncovers novel biology.</title>
        <authorList>
            <person name="Wiegand S."/>
            <person name="Jogler M."/>
            <person name="Boedeker C."/>
            <person name="Pinto D."/>
            <person name="Vollmers J."/>
            <person name="Rivas-Marin E."/>
            <person name="Kohn T."/>
            <person name="Peeters S.H."/>
            <person name="Heuer A."/>
            <person name="Rast P."/>
            <person name="Oberbeckmann S."/>
            <person name="Bunk B."/>
            <person name="Jeske O."/>
            <person name="Meyerdierks A."/>
            <person name="Storesund J.E."/>
            <person name="Kallscheuer N."/>
            <person name="Luecker S."/>
            <person name="Lage O.M."/>
            <person name="Pohl T."/>
            <person name="Merkel B.J."/>
            <person name="Hornburger P."/>
            <person name="Mueller R.-W."/>
            <person name="Bruemmer F."/>
            <person name="Labrenz M."/>
            <person name="Spormann A.M."/>
            <person name="Op den Camp H."/>
            <person name="Overmann J."/>
            <person name="Amann R."/>
            <person name="Jetten M.S.M."/>
            <person name="Mascher T."/>
            <person name="Medema M.H."/>
            <person name="Devos D.P."/>
            <person name="Kaster A.-K."/>
            <person name="Ovreas L."/>
            <person name="Rohde M."/>
            <person name="Galperin M.Y."/>
            <person name="Jogler C."/>
        </authorList>
    </citation>
    <scope>NUCLEOTIDE SEQUENCE [LARGE SCALE GENOMIC DNA]</scope>
    <source>
        <strain evidence="2 3">Enr17</strain>
    </source>
</reference>
<sequence length="252" mass="29304">MARNWTRDDLILAMSLYCRLPFGKFHQRNSDVIQLAERIQRTPSSVAMKLSNLASLDPHHQERGVKGLSGASKSDRNIWQEFHSDWEGLAVESMRLESKFQLRPAEPSLEQSPQFTGETESTRITKVRLAQQFFRSTVLASYDFRCCVTKIDLKELLIASHIVPWSEDPAKRADPHNGLCLNALHDKAFDRGLITLDEDYRLVYSRQLRESFTVEAMNRIFKPYENQQIQIPLRFRPDQKCLEKHRNKVFIA</sequence>
<dbReference type="Proteomes" id="UP000318313">
    <property type="component" value="Chromosome"/>
</dbReference>
<dbReference type="EMBL" id="CP037452">
    <property type="protein sequence ID" value="QDV53206.1"/>
    <property type="molecule type" value="Genomic_DNA"/>
</dbReference>
<dbReference type="RefSeq" id="WP_145312563.1">
    <property type="nucleotide sequence ID" value="NZ_CP037452.1"/>
</dbReference>
<keyword evidence="3" id="KW-1185">Reference proteome</keyword>
<protein>
    <recommendedName>
        <fullName evidence="1">HNH nuclease domain-containing protein</fullName>
    </recommendedName>
</protein>